<sequence length="88" mass="10359">MHYNNARSRFSVAEQLERSALLLELVRDVQEAADESGRNVDAIRCVEEWLRYPLPLFRGQCALELMETREGREKIRYLMRVDRGETCV</sequence>
<comment type="caution">
    <text evidence="2">The sequence shown here is derived from an EMBL/GenBank/DDBJ whole genome shotgun (WGS) entry which is preliminary data.</text>
</comment>
<dbReference type="InterPro" id="IPR024467">
    <property type="entry name" value="Xre/MbcA/ParS-like_toxin-bd"/>
</dbReference>
<keyword evidence="3" id="KW-1185">Reference proteome</keyword>
<organism evidence="2 3">
    <name type="scientific">Cupriavidus pampae</name>
    <dbReference type="NCBI Taxonomy" id="659251"/>
    <lineage>
        <taxon>Bacteria</taxon>
        <taxon>Pseudomonadati</taxon>
        <taxon>Pseudomonadota</taxon>
        <taxon>Betaproteobacteria</taxon>
        <taxon>Burkholderiales</taxon>
        <taxon>Burkholderiaceae</taxon>
        <taxon>Cupriavidus</taxon>
    </lineage>
</organism>
<evidence type="ECO:0000313" key="3">
    <source>
        <dbReference type="Proteomes" id="UP000706525"/>
    </source>
</evidence>
<gene>
    <name evidence="2" type="ORF">LMG32289_04824</name>
</gene>
<proteinExistence type="predicted"/>
<dbReference type="Proteomes" id="UP000706525">
    <property type="component" value="Unassembled WGS sequence"/>
</dbReference>
<name>A0ABM8XMF7_9BURK</name>
<evidence type="ECO:0000313" key="2">
    <source>
        <dbReference type="EMBL" id="CAG9181418.1"/>
    </source>
</evidence>
<protein>
    <recommendedName>
        <fullName evidence="1">Antitoxin Xre/MbcA/ParS-like toxin-binding domain-containing protein</fullName>
    </recommendedName>
</protein>
<feature type="domain" description="Antitoxin Xre/MbcA/ParS-like toxin-binding" evidence="1">
    <location>
        <begin position="48"/>
        <end position="76"/>
    </location>
</feature>
<dbReference type="EMBL" id="CAJZAG010000010">
    <property type="protein sequence ID" value="CAG9181418.1"/>
    <property type="molecule type" value="Genomic_DNA"/>
</dbReference>
<reference evidence="2 3" key="1">
    <citation type="submission" date="2021-08" db="EMBL/GenBank/DDBJ databases">
        <authorList>
            <person name="Peeters C."/>
        </authorList>
    </citation>
    <scope>NUCLEOTIDE SEQUENCE [LARGE SCALE GENOMIC DNA]</scope>
    <source>
        <strain evidence="2 3">LMG 32289</strain>
    </source>
</reference>
<dbReference type="RefSeq" id="WP_223992941.1">
    <property type="nucleotide sequence ID" value="NZ_CAJZAG010000010.1"/>
</dbReference>
<dbReference type="Pfam" id="PF09722">
    <property type="entry name" value="Xre_MbcA_ParS_C"/>
    <property type="match status" value="1"/>
</dbReference>
<evidence type="ECO:0000259" key="1">
    <source>
        <dbReference type="Pfam" id="PF09722"/>
    </source>
</evidence>
<accession>A0ABM8XMF7</accession>